<evidence type="ECO:0000256" key="2">
    <source>
        <dbReference type="ARBA" id="ARBA00022692"/>
    </source>
</evidence>
<feature type="transmembrane region" description="Helical" evidence="5">
    <location>
        <begin position="433"/>
        <end position="452"/>
    </location>
</feature>
<protein>
    <submittedName>
        <fullName evidence="7">Amino acid permease</fullName>
    </submittedName>
</protein>
<keyword evidence="8" id="KW-1185">Reference proteome</keyword>
<keyword evidence="4 5" id="KW-0472">Membrane</keyword>
<sequence>MNQNSSSERTIGLLGATGVGIGAIVGGGILALAGVAFATTGPSAIISFSLNGLIALLTALTFAELSVAFPESGGTYVFAKKVLTVQAAFTVGWVVWFASIVAAVLYSLGFAAFSVVVIENIWRALQGTVPFWLTSHGSVTTLAIAANIVYGVSLIRTKSGGGQWENVGKIVIFVILIAGGLWALSSRSWSDIQTNLRPFFSSGMSGLIKAMGYTFIALQGFDLIAAVAGEIRNPERNIPRAMFLSLGTAVAIYIPLLFIVATVGVDPGQSITSASAAQPETIIAVAAQNYLGQFGYWLVMVAAIFSMLSALRANLFAASRVALTMSRDRTLPYTLDAIDVRSGTPKKSILVTLITVTLILSVTPDIAAAGAASSLIFLITFALAHWIGILARLRGSAQSTAFRVPLFPFFPVLGAISCLGLAVFQGISVPSAGLIAGGWLLFGGILYLVLFARRARVVDALSEAHDPQLVRLRGRSPLVLVPIANPASARAMVAVANALAPPSIGRVLLLLVVTAPKIWQPGEIPEQLLDAQDVLCQSLLTSFTKGLSPEALTTIAEEPWPEISRVARTYRCESLLLGFSKFSDTIMGGKLETLMSKVDCDVVILRAPTEWRLSDVTRVLVPMGGRGGQDELRARLLGSLCRTSTQNLEITFLLIMPEHLPAHEYSKAERELSHLAHDEVPGKYTVKVAQSNNVTEEIIRAAENCDLLILGLQRLRRHQKVFGDVTLRIVHGTTCAIIMISRRG</sequence>
<evidence type="ECO:0000256" key="1">
    <source>
        <dbReference type="ARBA" id="ARBA00004141"/>
    </source>
</evidence>
<dbReference type="InterPro" id="IPR050367">
    <property type="entry name" value="APC_superfamily"/>
</dbReference>
<dbReference type="PANTHER" id="PTHR42770">
    <property type="entry name" value="AMINO ACID TRANSPORTER-RELATED"/>
    <property type="match status" value="1"/>
</dbReference>
<dbReference type="Gene3D" id="3.40.50.12370">
    <property type="match status" value="1"/>
</dbReference>
<feature type="transmembrane region" description="Helical" evidence="5">
    <location>
        <begin position="167"/>
        <end position="190"/>
    </location>
</feature>
<comment type="caution">
    <text evidence="7">The sequence shown here is derived from an EMBL/GenBank/DDBJ whole genome shotgun (WGS) entry which is preliminary data.</text>
</comment>
<feature type="transmembrane region" description="Helical" evidence="5">
    <location>
        <begin position="405"/>
        <end position="427"/>
    </location>
</feature>
<evidence type="ECO:0000313" key="7">
    <source>
        <dbReference type="EMBL" id="MFC1849732.1"/>
    </source>
</evidence>
<feature type="transmembrane region" description="Helical" evidence="5">
    <location>
        <begin position="138"/>
        <end position="155"/>
    </location>
</feature>
<dbReference type="PANTHER" id="PTHR42770:SF11">
    <property type="entry name" value="INNER MEMBRANE TRANSPORT PROTEIN YBAT"/>
    <property type="match status" value="1"/>
</dbReference>
<feature type="transmembrane region" description="Helical" evidence="5">
    <location>
        <begin position="12"/>
        <end position="38"/>
    </location>
</feature>
<feature type="transmembrane region" description="Helical" evidence="5">
    <location>
        <begin position="44"/>
        <end position="69"/>
    </location>
</feature>
<evidence type="ECO:0000259" key="6">
    <source>
        <dbReference type="Pfam" id="PF00324"/>
    </source>
</evidence>
<feature type="transmembrane region" description="Helical" evidence="5">
    <location>
        <begin position="349"/>
        <end position="369"/>
    </location>
</feature>
<evidence type="ECO:0000256" key="5">
    <source>
        <dbReference type="SAM" id="Phobius"/>
    </source>
</evidence>
<comment type="subcellular location">
    <subcellularLocation>
        <location evidence="1">Membrane</location>
        <topology evidence="1">Multi-pass membrane protein</topology>
    </subcellularLocation>
</comment>
<dbReference type="Proteomes" id="UP001594351">
    <property type="component" value="Unassembled WGS sequence"/>
</dbReference>
<keyword evidence="2 5" id="KW-0812">Transmembrane</keyword>
<feature type="transmembrane region" description="Helical" evidence="5">
    <location>
        <begin position="90"/>
        <end position="118"/>
    </location>
</feature>
<dbReference type="Pfam" id="PF00324">
    <property type="entry name" value="AA_permease"/>
    <property type="match status" value="1"/>
</dbReference>
<feature type="transmembrane region" description="Helical" evidence="5">
    <location>
        <begin position="241"/>
        <end position="265"/>
    </location>
</feature>
<dbReference type="InterPro" id="IPR004841">
    <property type="entry name" value="AA-permease/SLC12A_dom"/>
</dbReference>
<feature type="transmembrane region" description="Helical" evidence="5">
    <location>
        <begin position="210"/>
        <end position="229"/>
    </location>
</feature>
<evidence type="ECO:0000256" key="3">
    <source>
        <dbReference type="ARBA" id="ARBA00022989"/>
    </source>
</evidence>
<name>A0ABV6YU53_UNCC1</name>
<feature type="transmembrane region" description="Helical" evidence="5">
    <location>
        <begin position="375"/>
        <end position="393"/>
    </location>
</feature>
<evidence type="ECO:0000313" key="8">
    <source>
        <dbReference type="Proteomes" id="UP001594351"/>
    </source>
</evidence>
<feature type="domain" description="Amino acid permease/ SLC12A" evidence="6">
    <location>
        <begin position="20"/>
        <end position="429"/>
    </location>
</feature>
<dbReference type="EMBL" id="JBHPBY010000056">
    <property type="protein sequence ID" value="MFC1849732.1"/>
    <property type="molecule type" value="Genomic_DNA"/>
</dbReference>
<keyword evidence="3 5" id="KW-1133">Transmembrane helix</keyword>
<gene>
    <name evidence="7" type="ORF">ACFL27_05935</name>
</gene>
<feature type="transmembrane region" description="Helical" evidence="5">
    <location>
        <begin position="294"/>
        <end position="317"/>
    </location>
</feature>
<proteinExistence type="predicted"/>
<evidence type="ECO:0000256" key="4">
    <source>
        <dbReference type="ARBA" id="ARBA00023136"/>
    </source>
</evidence>
<organism evidence="7 8">
    <name type="scientific">candidate division CSSED10-310 bacterium</name>
    <dbReference type="NCBI Taxonomy" id="2855610"/>
    <lineage>
        <taxon>Bacteria</taxon>
        <taxon>Bacteria division CSSED10-310</taxon>
    </lineage>
</organism>
<dbReference type="SUPFAM" id="SSF52402">
    <property type="entry name" value="Adenine nucleotide alpha hydrolases-like"/>
    <property type="match status" value="2"/>
</dbReference>
<reference evidence="7 8" key="1">
    <citation type="submission" date="2024-09" db="EMBL/GenBank/DDBJ databases">
        <title>Laminarin stimulates single cell rates of sulfate reduction while oxygen inhibits transcriptomic activity in coastal marine sediment.</title>
        <authorList>
            <person name="Lindsay M."/>
            <person name="Orcutt B."/>
            <person name="Emerson D."/>
            <person name="Stepanauskas R."/>
            <person name="D'Angelo T."/>
        </authorList>
    </citation>
    <scope>NUCLEOTIDE SEQUENCE [LARGE SCALE GENOMIC DNA]</scope>
    <source>
        <strain evidence="7">SAG AM-311-K15</strain>
    </source>
</reference>
<accession>A0ABV6YU53</accession>
<dbReference type="Gene3D" id="1.20.1740.10">
    <property type="entry name" value="Amino acid/polyamine transporter I"/>
    <property type="match status" value="1"/>
</dbReference>